<protein>
    <recommendedName>
        <fullName evidence="4">CN hydrolase domain-containing protein</fullName>
    </recommendedName>
</protein>
<reference evidence="2 3" key="1">
    <citation type="submission" date="2019-08" db="EMBL/GenBank/DDBJ databases">
        <title>Bacterial whole genome sequence for Glaciihabitans sp. CHu50b-6-2.</title>
        <authorList>
            <person name="Jin L."/>
        </authorList>
    </citation>
    <scope>NUCLEOTIDE SEQUENCE [LARGE SCALE GENOMIC DNA]</scope>
    <source>
        <strain evidence="2 3">CHu50b-6-2</strain>
    </source>
</reference>
<dbReference type="Gene3D" id="3.60.110.10">
    <property type="entry name" value="Carbon-nitrogen hydrolase"/>
    <property type="match status" value="1"/>
</dbReference>
<dbReference type="InterPro" id="IPR036526">
    <property type="entry name" value="C-N_Hydrolase_sf"/>
</dbReference>
<dbReference type="RefSeq" id="WP_147782419.1">
    <property type="nucleotide sequence ID" value="NZ_VRMG01000004.1"/>
</dbReference>
<dbReference type="AlphaFoldDB" id="A0A5C8UWX7"/>
<dbReference type="SUPFAM" id="SSF56317">
    <property type="entry name" value="Carbon-nitrogen hydrolase"/>
    <property type="match status" value="1"/>
</dbReference>
<keyword evidence="3" id="KW-1185">Reference proteome</keyword>
<proteinExistence type="predicted"/>
<accession>A0A5C8UWX7</accession>
<feature type="region of interest" description="Disordered" evidence="1">
    <location>
        <begin position="53"/>
        <end position="83"/>
    </location>
</feature>
<comment type="caution">
    <text evidence="2">The sequence shown here is derived from an EMBL/GenBank/DDBJ whole genome shotgun (WGS) entry which is preliminary data.</text>
</comment>
<gene>
    <name evidence="2" type="ORF">FVP33_04465</name>
</gene>
<evidence type="ECO:0000313" key="3">
    <source>
        <dbReference type="Proteomes" id="UP000321379"/>
    </source>
</evidence>
<name>A0A5C8UWX7_9MICO</name>
<sequence>MPRLRLAPGQTNPIVGDLAANSQQIFEAARHAARQADLFAVGEMALSGYPIEDRASRPSFPVEAHRAVPTEHGLNPRPQLPHD</sequence>
<evidence type="ECO:0000313" key="2">
    <source>
        <dbReference type="EMBL" id="TXN32168.1"/>
    </source>
</evidence>
<dbReference type="Proteomes" id="UP000321379">
    <property type="component" value="Unassembled WGS sequence"/>
</dbReference>
<evidence type="ECO:0000256" key="1">
    <source>
        <dbReference type="SAM" id="MobiDB-lite"/>
    </source>
</evidence>
<dbReference type="EMBL" id="VRMG01000004">
    <property type="protein sequence ID" value="TXN32168.1"/>
    <property type="molecule type" value="Genomic_DNA"/>
</dbReference>
<evidence type="ECO:0008006" key="4">
    <source>
        <dbReference type="Google" id="ProtNLM"/>
    </source>
</evidence>
<organism evidence="2 3">
    <name type="scientific">Lacisediminihabitans profunda</name>
    <dbReference type="NCBI Taxonomy" id="2594790"/>
    <lineage>
        <taxon>Bacteria</taxon>
        <taxon>Bacillati</taxon>
        <taxon>Actinomycetota</taxon>
        <taxon>Actinomycetes</taxon>
        <taxon>Micrococcales</taxon>
        <taxon>Microbacteriaceae</taxon>
        <taxon>Lacisediminihabitans</taxon>
    </lineage>
</organism>